<dbReference type="Pfam" id="PF20256">
    <property type="entry name" value="MoCoBD_2"/>
    <property type="match status" value="2"/>
</dbReference>
<dbReference type="Pfam" id="PF01315">
    <property type="entry name" value="Ald_Xan_dh_C"/>
    <property type="match status" value="1"/>
</dbReference>
<dbReference type="Gene3D" id="3.90.1170.50">
    <property type="entry name" value="Aldehyde oxidase/xanthine dehydrogenase, a/b hammerhead"/>
    <property type="match status" value="1"/>
</dbReference>
<feature type="domain" description="Aldehyde oxidase/xanthine dehydrogenase a/b hammerhead" evidence="2">
    <location>
        <begin position="18"/>
        <end position="121"/>
    </location>
</feature>
<dbReference type="KEGG" id="manr:MPAN_016230"/>
<dbReference type="PANTHER" id="PTHR11908:SF157">
    <property type="entry name" value="XANTHINE DEHYDROGENASE SUBUNIT D-RELATED"/>
    <property type="match status" value="1"/>
</dbReference>
<proteinExistence type="predicted"/>
<comment type="cofactor">
    <cofactor evidence="1">
        <name>Mo-molybdopterin cytosine dinucleotide</name>
        <dbReference type="ChEBI" id="CHEBI:71308"/>
    </cofactor>
</comment>
<dbReference type="GO" id="GO:0005506">
    <property type="term" value="F:iron ion binding"/>
    <property type="evidence" value="ECO:0007669"/>
    <property type="project" value="InterPro"/>
</dbReference>
<dbReference type="GO" id="GO:0016491">
    <property type="term" value="F:oxidoreductase activity"/>
    <property type="evidence" value="ECO:0007669"/>
    <property type="project" value="InterPro"/>
</dbReference>
<dbReference type="SMART" id="SM01008">
    <property type="entry name" value="Ald_Xan_dh_C"/>
    <property type="match status" value="1"/>
</dbReference>
<dbReference type="Proteomes" id="UP000620133">
    <property type="component" value="Chromosome"/>
</dbReference>
<keyword evidence="4" id="KW-1185">Reference proteome</keyword>
<dbReference type="InterPro" id="IPR000674">
    <property type="entry name" value="Ald_Oxase/Xan_DH_a/b"/>
</dbReference>
<name>A0A7U9XVT8_9MOLU</name>
<dbReference type="Gene3D" id="3.30.365.10">
    <property type="entry name" value="Aldehyde oxidase/xanthine dehydrogenase, molybdopterin binding domain"/>
    <property type="match status" value="4"/>
</dbReference>
<dbReference type="SUPFAM" id="SSF54665">
    <property type="entry name" value="CO dehydrogenase molybdoprotein N-domain-like"/>
    <property type="match status" value="1"/>
</dbReference>
<evidence type="ECO:0000313" key="4">
    <source>
        <dbReference type="Proteomes" id="UP000620133"/>
    </source>
</evidence>
<organism evidence="3 4">
    <name type="scientific">Mariniplasma anaerobium</name>
    <dbReference type="NCBI Taxonomy" id="2735436"/>
    <lineage>
        <taxon>Bacteria</taxon>
        <taxon>Bacillati</taxon>
        <taxon>Mycoplasmatota</taxon>
        <taxon>Mollicutes</taxon>
        <taxon>Acholeplasmatales</taxon>
        <taxon>Acholeplasmataceae</taxon>
        <taxon>Mariniplasma</taxon>
    </lineage>
</organism>
<dbReference type="SUPFAM" id="SSF56003">
    <property type="entry name" value="Molybdenum cofactor-binding domain"/>
    <property type="match status" value="1"/>
</dbReference>
<dbReference type="InterPro" id="IPR037165">
    <property type="entry name" value="AldOxase/xan_DH_Mopterin-bd_sf"/>
</dbReference>
<dbReference type="InterPro" id="IPR016208">
    <property type="entry name" value="Ald_Oxase/xanthine_DH-like"/>
</dbReference>
<accession>A0A7U9XVT8</accession>
<sequence length="697" mass="77938">MKDISKSIQKEDHVEKVSGKAIYVSDIKMDGMLFAKTVRSIHPKAKIDSIEIPKLPKDYFIVDYKDIPGKNFVKMIFEDWPIFAEHTVNYIGEPIMLVIGKDKQVINQIIDNIKIEYTILEPLFEYKKSVINKKFKKGNIEQAFLKPYKIVSHTYETGYQEQAYIEPQGFIAYPEENKKITLIGSIQCPYYVKNAVISALDCKDDEVRVIQPTVGGAFGGKEEFPSVMACQLAVAVKKIGKPIKMIYEREEDMAVTTKRHPSKIKLTAAIDENHHIQGIKAHVSLDSGAYTGLSGVVLARAMIASTDAYTVDHLDVSGDVYETNTVPNGAFRGFGAPQMIFAFEMFMNHIAKELDIDPLPFRLNHLAKQNDLTSTGGVFRDPIIMKKMIDKAMEISDYKQKYETYQDPKSFKGIGMSWFLHGCGFTGSGESTHINAKVRLRKDKDNQVYILVAAVEMGQGAKTALKKIVVQTLDVPSNQVTFNNPDTDFVPDSGPTVASRTIMIVGGLLARAALKLKETWIDDQEMVVNERYQQPEYIKWDEDTLHGDAYPAYSWGVNIVEVEVSPVTFQANLKGIWSVYDVGKAIDERMVLGQADGGIAQGVAYGYLEVMKHENGKIRQKTMTDYIIPTSVDMPKTETHIMENPYILGPYGAKGVGELTLVGGAPAVALAIEQAIKRKVKKIPATPEYMMELINHD</sequence>
<dbReference type="AlphaFoldDB" id="A0A7U9XVT8"/>
<protein>
    <submittedName>
        <fullName evidence="3">Aldehyde oxidase</fullName>
    </submittedName>
</protein>
<gene>
    <name evidence="3" type="ORF">MPAN_016230</name>
</gene>
<evidence type="ECO:0000259" key="2">
    <source>
        <dbReference type="SMART" id="SM01008"/>
    </source>
</evidence>
<dbReference type="InterPro" id="IPR008274">
    <property type="entry name" value="AldOxase/xan_DH_MoCoBD1"/>
</dbReference>
<evidence type="ECO:0000256" key="1">
    <source>
        <dbReference type="ARBA" id="ARBA00053029"/>
    </source>
</evidence>
<evidence type="ECO:0000313" key="3">
    <source>
        <dbReference type="EMBL" id="BCR36730.1"/>
    </source>
</evidence>
<dbReference type="Pfam" id="PF02738">
    <property type="entry name" value="MoCoBD_1"/>
    <property type="match status" value="1"/>
</dbReference>
<dbReference type="RefSeq" id="WP_176239371.1">
    <property type="nucleotide sequence ID" value="NZ_AP024412.1"/>
</dbReference>
<dbReference type="InterPro" id="IPR036856">
    <property type="entry name" value="Ald_Oxase/Xan_DH_a/b_sf"/>
</dbReference>
<dbReference type="EMBL" id="AP024412">
    <property type="protein sequence ID" value="BCR36730.1"/>
    <property type="molecule type" value="Genomic_DNA"/>
</dbReference>
<dbReference type="InterPro" id="IPR046867">
    <property type="entry name" value="AldOxase/xan_DH_MoCoBD2"/>
</dbReference>
<dbReference type="FunFam" id="3.30.365.10:FF:000001">
    <property type="entry name" value="Xanthine dehydrogenase oxidase"/>
    <property type="match status" value="1"/>
</dbReference>
<dbReference type="PANTHER" id="PTHR11908">
    <property type="entry name" value="XANTHINE DEHYDROGENASE"/>
    <property type="match status" value="1"/>
</dbReference>
<reference evidence="3" key="1">
    <citation type="submission" date="2021-01" db="EMBL/GenBank/DDBJ databases">
        <title>Draft genome sequence of Acholeplasmataceae bacterium strain Mahy22.</title>
        <authorList>
            <person name="Watanabe M."/>
            <person name="Kojima H."/>
            <person name="Fukui M."/>
        </authorList>
    </citation>
    <scope>NUCLEOTIDE SEQUENCE</scope>
    <source>
        <strain evidence="3">Mahy22</strain>
    </source>
</reference>